<sequence>MTTPTQPPGLNGIEYLADMFKACASGETPESVQGHWAWFVDGVMSVGDSLVQAGLMEAPVSTPKIKQLINKTKPKRTTTRKRTLEELELPEDDEPADGDFEPEDEDEEEDEDKSEEEPGEEEPKNPKKPKASKKCVLESATGWPVTPSGKHDQWRINLASHLRSLGDDPCSASSAAIQTMLSELFSVDAVRRAAAFASSLREIADLVASARIHTMPTKQQDASVFKMLGDAIKRLIITEANEVLVEVGSLALFANTGELLAHHIELLRGRSELLYPLYCAAYSQSFSVYGKKDITGSYRQYIISTTIADTYGTEATQARPLVEQKLRIAEVVHWFKLAFGNGALALLVQSQWKKNALKAWDFRVPTVLRHLATTNPSLVKVCSITETNIWSCFDNAEGVKVPRRLKYETYSEKQIGRASLFELLCSESEDAAALQENID</sequence>
<feature type="non-terminal residue" evidence="2">
    <location>
        <position position="439"/>
    </location>
</feature>
<dbReference type="OrthoDB" id="10381860at2759"/>
<dbReference type="EMBL" id="JAHFYH010000011">
    <property type="protein sequence ID" value="KAH0226930.1"/>
    <property type="molecule type" value="Genomic_DNA"/>
</dbReference>
<protein>
    <submittedName>
        <fullName evidence="2">Uncharacterized protein</fullName>
    </submittedName>
</protein>
<evidence type="ECO:0000313" key="2">
    <source>
        <dbReference type="EMBL" id="KAH0226930.1"/>
    </source>
</evidence>
<organism evidence="2 3">
    <name type="scientific">Aureobasidium melanogenum</name>
    <name type="common">Aureobasidium pullulans var. melanogenum</name>
    <dbReference type="NCBI Taxonomy" id="46634"/>
    <lineage>
        <taxon>Eukaryota</taxon>
        <taxon>Fungi</taxon>
        <taxon>Dikarya</taxon>
        <taxon>Ascomycota</taxon>
        <taxon>Pezizomycotina</taxon>
        <taxon>Dothideomycetes</taxon>
        <taxon>Dothideomycetidae</taxon>
        <taxon>Dothideales</taxon>
        <taxon>Saccotheciaceae</taxon>
        <taxon>Aureobasidium</taxon>
    </lineage>
</organism>
<comment type="caution">
    <text evidence="2">The sequence shown here is derived from an EMBL/GenBank/DDBJ whole genome shotgun (WGS) entry which is preliminary data.</text>
</comment>
<reference evidence="2" key="2">
    <citation type="submission" date="2021-08" db="EMBL/GenBank/DDBJ databases">
        <authorList>
            <person name="Gostincar C."/>
            <person name="Sun X."/>
            <person name="Song Z."/>
            <person name="Gunde-Cimerman N."/>
        </authorList>
    </citation>
    <scope>NUCLEOTIDE SEQUENCE</scope>
    <source>
        <strain evidence="2">EXF-8016</strain>
    </source>
</reference>
<dbReference type="AlphaFoldDB" id="A0A9P8KAD6"/>
<evidence type="ECO:0000313" key="3">
    <source>
        <dbReference type="Proteomes" id="UP000767238"/>
    </source>
</evidence>
<feature type="region of interest" description="Disordered" evidence="1">
    <location>
        <begin position="70"/>
        <end position="135"/>
    </location>
</feature>
<gene>
    <name evidence="2" type="ORF">KCV03_g2416</name>
</gene>
<evidence type="ECO:0000256" key="1">
    <source>
        <dbReference type="SAM" id="MobiDB-lite"/>
    </source>
</evidence>
<dbReference type="Proteomes" id="UP000767238">
    <property type="component" value="Unassembled WGS sequence"/>
</dbReference>
<name>A0A9P8KAD6_AURME</name>
<feature type="compositionally biased region" description="Basic residues" evidence="1">
    <location>
        <begin position="72"/>
        <end position="81"/>
    </location>
</feature>
<feature type="compositionally biased region" description="Acidic residues" evidence="1">
    <location>
        <begin position="86"/>
        <end position="120"/>
    </location>
</feature>
<accession>A0A9P8KAD6</accession>
<proteinExistence type="predicted"/>
<reference evidence="2" key="1">
    <citation type="journal article" date="2021" name="J Fungi (Basel)">
        <title>Virulence traits and population genomics of the black yeast Aureobasidium melanogenum.</title>
        <authorList>
            <person name="Cernosa A."/>
            <person name="Sun X."/>
            <person name="Gostincar C."/>
            <person name="Fang C."/>
            <person name="Gunde-Cimerman N."/>
            <person name="Song Z."/>
        </authorList>
    </citation>
    <scope>NUCLEOTIDE SEQUENCE</scope>
    <source>
        <strain evidence="2">EXF-8016</strain>
    </source>
</reference>